<dbReference type="RefSeq" id="XP_002501777.1">
    <property type="nucleotide sequence ID" value="XM_002501731.1"/>
</dbReference>
<keyword evidence="3" id="KW-0653">Protein transport</keyword>
<keyword evidence="7" id="KW-1015">Disulfide bond</keyword>
<evidence type="ECO:0000313" key="9">
    <source>
        <dbReference type="EMBL" id="ACO63035.1"/>
    </source>
</evidence>
<keyword evidence="4" id="KW-0560">Oxidoreductase</keyword>
<dbReference type="GO" id="GO:0005758">
    <property type="term" value="C:mitochondrial intermembrane space"/>
    <property type="evidence" value="ECO:0007669"/>
    <property type="project" value="TreeGrafter"/>
</dbReference>
<evidence type="ECO:0000313" key="10">
    <source>
        <dbReference type="Proteomes" id="UP000002009"/>
    </source>
</evidence>
<sequence length="110" mass="11762">MTTSSPEVGEALAEALKKGEEAGGSKEDAVKAALECPCVQGLKESSCGEGFRNALTCFITAPEEERGSACAEQFVELHQCMVKHAAEFEEFTKELVENEAKEGYLPASTD</sequence>
<dbReference type="eggNOG" id="KOG4149">
    <property type="taxonomic scope" value="Eukaryota"/>
</dbReference>
<evidence type="ECO:0000256" key="6">
    <source>
        <dbReference type="ARBA" id="ARBA00023128"/>
    </source>
</evidence>
<keyword evidence="10" id="KW-1185">Reference proteome</keyword>
<keyword evidence="8" id="KW-0676">Redox-active center</keyword>
<dbReference type="InParanoid" id="C1E423"/>
<evidence type="ECO:0000256" key="7">
    <source>
        <dbReference type="ARBA" id="ARBA00023157"/>
    </source>
</evidence>
<dbReference type="STRING" id="296587.C1E423"/>
<keyword evidence="5" id="KW-0811">Translocation</keyword>
<evidence type="ECO:0000256" key="4">
    <source>
        <dbReference type="ARBA" id="ARBA00023002"/>
    </source>
</evidence>
<evidence type="ECO:0000256" key="1">
    <source>
        <dbReference type="ARBA" id="ARBA00004173"/>
    </source>
</evidence>
<dbReference type="AlphaFoldDB" id="C1E423"/>
<evidence type="ECO:0000256" key="5">
    <source>
        <dbReference type="ARBA" id="ARBA00023010"/>
    </source>
</evidence>
<dbReference type="GeneID" id="8242682"/>
<reference evidence="9 10" key="1">
    <citation type="journal article" date="2009" name="Science">
        <title>Green evolution and dynamic adaptations revealed by genomes of the marine picoeukaryotes Micromonas.</title>
        <authorList>
            <person name="Worden A.Z."/>
            <person name="Lee J.H."/>
            <person name="Mock T."/>
            <person name="Rouze P."/>
            <person name="Simmons M.P."/>
            <person name="Aerts A.L."/>
            <person name="Allen A.E."/>
            <person name="Cuvelier M.L."/>
            <person name="Derelle E."/>
            <person name="Everett M.V."/>
            <person name="Foulon E."/>
            <person name="Grimwood J."/>
            <person name="Gundlach H."/>
            <person name="Henrissat B."/>
            <person name="Napoli C."/>
            <person name="McDonald S.M."/>
            <person name="Parker M.S."/>
            <person name="Rombauts S."/>
            <person name="Salamov A."/>
            <person name="Von Dassow P."/>
            <person name="Badger J.H."/>
            <person name="Coutinho P.M."/>
            <person name="Demir E."/>
            <person name="Dubchak I."/>
            <person name="Gentemann C."/>
            <person name="Eikrem W."/>
            <person name="Gready J.E."/>
            <person name="John U."/>
            <person name="Lanier W."/>
            <person name="Lindquist E.A."/>
            <person name="Lucas S."/>
            <person name="Mayer K.F."/>
            <person name="Moreau H."/>
            <person name="Not F."/>
            <person name="Otillar R."/>
            <person name="Panaud O."/>
            <person name="Pangilinan J."/>
            <person name="Paulsen I."/>
            <person name="Piegu B."/>
            <person name="Poliakov A."/>
            <person name="Robbens S."/>
            <person name="Schmutz J."/>
            <person name="Toulza E."/>
            <person name="Wyss T."/>
            <person name="Zelensky A."/>
            <person name="Zhou K."/>
            <person name="Armbrust E.V."/>
            <person name="Bhattacharya D."/>
            <person name="Goodenough U.W."/>
            <person name="Van de Peer Y."/>
            <person name="Grigoriev I.V."/>
        </authorList>
    </citation>
    <scope>NUCLEOTIDE SEQUENCE [LARGE SCALE GENOMIC DNA]</scope>
    <source>
        <strain evidence="10">RCC299 / NOUM17</strain>
    </source>
</reference>
<evidence type="ECO:0000256" key="3">
    <source>
        <dbReference type="ARBA" id="ARBA00022927"/>
    </source>
</evidence>
<dbReference type="KEGG" id="mis:MICPUN_57882"/>
<comment type="subcellular location">
    <subcellularLocation>
        <location evidence="1">Mitochondrion</location>
    </subcellularLocation>
</comment>
<gene>
    <name evidence="9" type="ORF">MICPUN_57882</name>
</gene>
<dbReference type="PANTHER" id="PTHR21622">
    <property type="entry name" value="COILED-COIL-HELIX-COILED-COIL-HELIX DOMAIN CONTAINING 4"/>
    <property type="match status" value="1"/>
</dbReference>
<dbReference type="GO" id="GO:0015035">
    <property type="term" value="F:protein-disulfide reductase activity"/>
    <property type="evidence" value="ECO:0007669"/>
    <property type="project" value="InterPro"/>
</dbReference>
<proteinExistence type="predicted"/>
<dbReference type="EMBL" id="CP001325">
    <property type="protein sequence ID" value="ACO63035.1"/>
    <property type="molecule type" value="Genomic_DNA"/>
</dbReference>
<keyword evidence="2" id="KW-0813">Transport</keyword>
<keyword evidence="6" id="KW-0496">Mitochondrion</keyword>
<accession>C1E423</accession>
<dbReference type="Gene3D" id="1.10.287.2900">
    <property type="match status" value="1"/>
</dbReference>
<protein>
    <submittedName>
        <fullName evidence="9">Mitochondrial protein translocase family</fullName>
    </submittedName>
</protein>
<dbReference type="InterPro" id="IPR039289">
    <property type="entry name" value="CHCHD4"/>
</dbReference>
<dbReference type="FunCoup" id="C1E423">
    <property type="interactions" value="990"/>
</dbReference>
<evidence type="ECO:0000256" key="2">
    <source>
        <dbReference type="ARBA" id="ARBA00022448"/>
    </source>
</evidence>
<dbReference type="GO" id="GO:0045041">
    <property type="term" value="P:protein import into mitochondrial intermembrane space"/>
    <property type="evidence" value="ECO:0007669"/>
    <property type="project" value="InterPro"/>
</dbReference>
<name>C1E423_MICCC</name>
<dbReference type="PANTHER" id="PTHR21622:SF0">
    <property type="entry name" value="COILED-COIL-HELIX-COILED-COIL-HELIX DOMAIN CONTAINING 4"/>
    <property type="match status" value="1"/>
</dbReference>
<organism evidence="9 10">
    <name type="scientific">Micromonas commoda (strain RCC299 / NOUM17 / CCMP2709)</name>
    <name type="common">Picoplanktonic green alga</name>
    <dbReference type="NCBI Taxonomy" id="296587"/>
    <lineage>
        <taxon>Eukaryota</taxon>
        <taxon>Viridiplantae</taxon>
        <taxon>Chlorophyta</taxon>
        <taxon>Mamiellophyceae</taxon>
        <taxon>Mamiellales</taxon>
        <taxon>Mamiellaceae</taxon>
        <taxon>Micromonas</taxon>
    </lineage>
</organism>
<dbReference type="OMA" id="CMVENAS"/>
<dbReference type="Proteomes" id="UP000002009">
    <property type="component" value="Chromosome 4"/>
</dbReference>
<dbReference type="OrthoDB" id="7481291at2759"/>
<evidence type="ECO:0000256" key="8">
    <source>
        <dbReference type="ARBA" id="ARBA00023284"/>
    </source>
</evidence>